<keyword evidence="7" id="KW-0456">Lyase</keyword>
<evidence type="ECO:0000313" key="9">
    <source>
        <dbReference type="EMBL" id="CUS06057.1"/>
    </source>
</evidence>
<keyword evidence="6" id="KW-0238">DNA-binding</keyword>
<dbReference type="AlphaFoldDB" id="A0A170PJW5"/>
<comment type="similarity">
    <text evidence="1 8">Belongs to the SOS response-associated peptidase family.</text>
</comment>
<protein>
    <recommendedName>
        <fullName evidence="8">Abasic site processing protein</fullName>
        <ecNumber evidence="8">3.4.-.-</ecNumber>
    </recommendedName>
</protein>
<dbReference type="GO" id="GO:0016829">
    <property type="term" value="F:lyase activity"/>
    <property type="evidence" value="ECO:0007669"/>
    <property type="project" value="UniProtKB-KW"/>
</dbReference>
<reference evidence="9" key="1">
    <citation type="submission" date="2016-01" db="EMBL/GenBank/DDBJ databases">
        <authorList>
            <person name="Mcilroy J.S."/>
            <person name="Karst M S."/>
            <person name="Albertsen M."/>
        </authorList>
    </citation>
    <scope>NUCLEOTIDE SEQUENCE</scope>
    <source>
        <strain evidence="9">Cfx-K</strain>
    </source>
</reference>
<evidence type="ECO:0000256" key="2">
    <source>
        <dbReference type="ARBA" id="ARBA00022670"/>
    </source>
</evidence>
<dbReference type="OrthoDB" id="9782620at2"/>
<evidence type="ECO:0000256" key="6">
    <source>
        <dbReference type="ARBA" id="ARBA00023125"/>
    </source>
</evidence>
<dbReference type="GO" id="GO:0006508">
    <property type="term" value="P:proteolysis"/>
    <property type="evidence" value="ECO:0007669"/>
    <property type="project" value="UniProtKB-KW"/>
</dbReference>
<organism evidence="9 10">
    <name type="scientific">Candidatus Promineifilum breve</name>
    <dbReference type="NCBI Taxonomy" id="1806508"/>
    <lineage>
        <taxon>Bacteria</taxon>
        <taxon>Bacillati</taxon>
        <taxon>Chloroflexota</taxon>
        <taxon>Ardenticatenia</taxon>
        <taxon>Candidatus Promineifilales</taxon>
        <taxon>Candidatus Promineifilaceae</taxon>
        <taxon>Candidatus Promineifilum</taxon>
    </lineage>
</organism>
<dbReference type="KEGG" id="pbf:CFX0092_B0523"/>
<evidence type="ECO:0000313" key="10">
    <source>
        <dbReference type="Proteomes" id="UP000215027"/>
    </source>
</evidence>
<dbReference type="Pfam" id="PF02586">
    <property type="entry name" value="SRAP"/>
    <property type="match status" value="1"/>
</dbReference>
<dbReference type="SUPFAM" id="SSF143081">
    <property type="entry name" value="BB1717-like"/>
    <property type="match status" value="1"/>
</dbReference>
<keyword evidence="3" id="KW-0227">DNA damage</keyword>
<name>A0A170PJW5_9CHLR</name>
<evidence type="ECO:0000256" key="7">
    <source>
        <dbReference type="ARBA" id="ARBA00023239"/>
    </source>
</evidence>
<dbReference type="PANTHER" id="PTHR13604">
    <property type="entry name" value="DC12-RELATED"/>
    <property type="match status" value="1"/>
</dbReference>
<dbReference type="GO" id="GO:0003697">
    <property type="term" value="F:single-stranded DNA binding"/>
    <property type="evidence" value="ECO:0007669"/>
    <property type="project" value="InterPro"/>
</dbReference>
<dbReference type="EMBL" id="LN890656">
    <property type="protein sequence ID" value="CUS06057.1"/>
    <property type="molecule type" value="Genomic_DNA"/>
</dbReference>
<dbReference type="InterPro" id="IPR036590">
    <property type="entry name" value="SRAP-like"/>
</dbReference>
<dbReference type="GO" id="GO:0008233">
    <property type="term" value="F:peptidase activity"/>
    <property type="evidence" value="ECO:0007669"/>
    <property type="project" value="UniProtKB-KW"/>
</dbReference>
<accession>A0A170PJW5</accession>
<dbReference type="Proteomes" id="UP000215027">
    <property type="component" value="Chromosome II"/>
</dbReference>
<keyword evidence="5" id="KW-0190">Covalent protein-DNA linkage</keyword>
<keyword evidence="4 8" id="KW-0378">Hydrolase</keyword>
<dbReference type="InterPro" id="IPR003738">
    <property type="entry name" value="SRAP"/>
</dbReference>
<evidence type="ECO:0000256" key="4">
    <source>
        <dbReference type="ARBA" id="ARBA00022801"/>
    </source>
</evidence>
<dbReference type="RefSeq" id="WP_095045386.1">
    <property type="nucleotide sequence ID" value="NZ_LN890656.1"/>
</dbReference>
<keyword evidence="10" id="KW-1185">Reference proteome</keyword>
<dbReference type="PANTHER" id="PTHR13604:SF0">
    <property type="entry name" value="ABASIC SITE PROCESSING PROTEIN HMCES"/>
    <property type="match status" value="1"/>
</dbReference>
<dbReference type="GO" id="GO:0106300">
    <property type="term" value="P:protein-DNA covalent cross-linking repair"/>
    <property type="evidence" value="ECO:0007669"/>
    <property type="project" value="InterPro"/>
</dbReference>
<keyword evidence="2 8" id="KW-0645">Protease</keyword>
<evidence type="ECO:0000256" key="1">
    <source>
        <dbReference type="ARBA" id="ARBA00008136"/>
    </source>
</evidence>
<evidence type="ECO:0000256" key="5">
    <source>
        <dbReference type="ARBA" id="ARBA00023124"/>
    </source>
</evidence>
<dbReference type="Gene3D" id="3.90.1680.10">
    <property type="entry name" value="SOS response associated peptidase-like"/>
    <property type="match status" value="1"/>
</dbReference>
<evidence type="ECO:0000256" key="3">
    <source>
        <dbReference type="ARBA" id="ARBA00022763"/>
    </source>
</evidence>
<sequence length="223" mass="24551">MCGRFALAATGEEVAAHYQLPEVPFVVPRYNVAPTQPVAAVRLNARGEREFTFFQWGLIPSWAKEPSIGSKMINARAETAAEKPAFRAAFKRRRCLLPMTGFYEWQATDGRKQPMYIHGAGGGLLSLAGLWEVWQSADGGLLETCTILTTTPNALMESIHNRMPVIVEPLDYGAWLAADTPADELHHLLRPYAAEQLAAYPVSTAVNRPQNDAVECIAPLTEE</sequence>
<proteinExistence type="inferred from homology"/>
<evidence type="ECO:0000256" key="8">
    <source>
        <dbReference type="RuleBase" id="RU364100"/>
    </source>
</evidence>
<gene>
    <name evidence="9" type="primary">yoqW</name>
    <name evidence="9" type="ORF">CFX0092_B0523</name>
</gene>
<dbReference type="EC" id="3.4.-.-" evidence="8"/>